<proteinExistence type="inferred from homology"/>
<comment type="subcellular location">
    <subcellularLocation>
        <location evidence="2 13">Cytoplasm</location>
    </subcellularLocation>
</comment>
<dbReference type="PANTHER" id="PTHR43356:SF3">
    <property type="entry name" value="PHOSPHATE ACETYLTRANSFERASE"/>
    <property type="match status" value="1"/>
</dbReference>
<dbReference type="SUPFAM" id="SSF53659">
    <property type="entry name" value="Isocitrate/Isopropylmalate dehydrogenase-like"/>
    <property type="match status" value="1"/>
</dbReference>
<dbReference type="NCBIfam" id="NF007233">
    <property type="entry name" value="PRK09653.1"/>
    <property type="match status" value="1"/>
</dbReference>
<sequence>MTVSPSRGVYVCASTPGAGKSLVTLGLVDILHRHADKVGFFRPIVNTADPEADPMVLMLRELYGLQDAVCCGGIGLAEAGKLLVAGRGEEIKTEAVARFSMIAKLCDVVVVDGSDLRGHDVAAEFTLNAHLANTLGLPVVAVVGADGMGAAETVDAVDVTRKQLASFHCSLLAVMVNRADAGVSAETRRTMHPGVSGRPVYVIPETAEIARPTVNDVSLALGLAQLGGDAELDRDVRAVKVAAMTVGNFLKELVAGDLVIVPGDRADVMVASLACGYSPEFPVPSGMILTDGLAPDPSVLPLLDRAPFPVFVDGHDTYTTAHKVAGVRGEIHAGRRRKVAAALGAWSRCVDEGELLERLAVPRPATMTPLRFLNDLIERARNQRRRIVLAEGTEPRVLRAAEILHRRDVCDLTVLGNEAITRELSAALGIDLAGVDIVDPATSELRERFAGEYQRLRAHKAVGPARAREAMLEGAYFGTMMVHLGLADGMVSGAAHTTADTIRPALEFIGTGVGVRSVSSVFFMLFPDRVLVYGDCAVIPVPTLEQLADIAIASAATAVQFGVDPKVAMLSYSTGISGAGRSVDLVRRATELVRSARPDLAVDGPLQYDAAVDASIARLKRQTSAVAGAATVLIFPDLNTGNNTYKAVEQSSGAIAVGPILQGLRKPINDLSRGSTVDDIVNTVAITAVQAQKDPDAWQPEGWDLGPCHLRTFPT</sequence>
<dbReference type="Pfam" id="PF01515">
    <property type="entry name" value="PTA_PTB"/>
    <property type="match status" value="1"/>
</dbReference>
<dbReference type="InterPro" id="IPR027417">
    <property type="entry name" value="P-loop_NTPase"/>
</dbReference>
<dbReference type="SUPFAM" id="SSF52540">
    <property type="entry name" value="P-loop containing nucleoside triphosphate hydrolases"/>
    <property type="match status" value="1"/>
</dbReference>
<accession>A0A0S2M1I3</accession>
<feature type="domain" description="Phosphate acetyl/butaryl transferase" evidence="14">
    <location>
        <begin position="372"/>
        <end position="688"/>
    </location>
</feature>
<evidence type="ECO:0000313" key="16">
    <source>
        <dbReference type="EMBL" id="ALO67307.1"/>
    </source>
</evidence>
<dbReference type="NCBIfam" id="TIGR00651">
    <property type="entry name" value="pta"/>
    <property type="match status" value="1"/>
</dbReference>
<dbReference type="InterPro" id="IPR010766">
    <property type="entry name" value="DRTGG"/>
</dbReference>
<reference evidence="17" key="1">
    <citation type="submission" date="2015-11" db="EMBL/GenBank/DDBJ databases">
        <authorList>
            <person name="Kumar R."/>
            <person name="Singh D."/>
            <person name="Swarnkar M.K."/>
            <person name="Singh A.K."/>
            <person name="Kumar S."/>
        </authorList>
    </citation>
    <scope>NUCLEOTIDE SEQUENCE [LARGE SCALE GENOMIC DNA]</scope>
    <source>
        <strain evidence="17">ERGS4:06</strain>
    </source>
</reference>
<dbReference type="InterPro" id="IPR002505">
    <property type="entry name" value="PTA_PTB"/>
</dbReference>
<evidence type="ECO:0000256" key="7">
    <source>
        <dbReference type="ARBA" id="ARBA00021528"/>
    </source>
</evidence>
<dbReference type="Pfam" id="PF13500">
    <property type="entry name" value="AAA_26"/>
    <property type="match status" value="1"/>
</dbReference>
<dbReference type="InterPro" id="IPR042112">
    <property type="entry name" value="P_AcTrfase_dom2"/>
</dbReference>
<reference evidence="16 17" key="2">
    <citation type="journal article" date="2016" name="J. Biotechnol.">
        <title>Complete genome sequence of Arthrobacter alpinus ERGS4:06, a yellow pigmented bacterium tolerant to cold and radiations isolated from Sikkim Himalaya.</title>
        <authorList>
            <person name="Kumar R."/>
            <person name="Singh D."/>
            <person name="Swarnkar M.K."/>
            <person name="Singh A.K."/>
            <person name="Kumar S."/>
        </authorList>
    </citation>
    <scope>NUCLEOTIDE SEQUENCE [LARGE SCALE GENOMIC DNA]</scope>
    <source>
        <strain evidence="16 17">ERGS4:06</strain>
    </source>
</reference>
<evidence type="ECO:0000256" key="4">
    <source>
        <dbReference type="ARBA" id="ARBA00008756"/>
    </source>
</evidence>
<dbReference type="RefSeq" id="WP_062289870.1">
    <property type="nucleotide sequence ID" value="NZ_CP013200.1"/>
</dbReference>
<comment type="function">
    <text evidence="12 13">Involved in acetate metabolism.</text>
</comment>
<dbReference type="NCBIfam" id="NF004167">
    <property type="entry name" value="PRK05632.1"/>
    <property type="match status" value="1"/>
</dbReference>
<dbReference type="GO" id="GO:0005737">
    <property type="term" value="C:cytoplasm"/>
    <property type="evidence" value="ECO:0007669"/>
    <property type="project" value="UniProtKB-SubCell"/>
</dbReference>
<dbReference type="GO" id="GO:0006085">
    <property type="term" value="P:acetyl-CoA biosynthetic process"/>
    <property type="evidence" value="ECO:0007669"/>
    <property type="project" value="UniProtKB-UniPathway"/>
</dbReference>
<dbReference type="InterPro" id="IPR042113">
    <property type="entry name" value="P_AcTrfase_dom1"/>
</dbReference>
<dbReference type="InterPro" id="IPR016475">
    <property type="entry name" value="P-Actrans_bac"/>
</dbReference>
<dbReference type="Gene3D" id="3.40.50.300">
    <property type="entry name" value="P-loop containing nucleotide triphosphate hydrolases"/>
    <property type="match status" value="1"/>
</dbReference>
<dbReference type="SUPFAM" id="SSF75138">
    <property type="entry name" value="HprK N-terminal domain-like"/>
    <property type="match status" value="1"/>
</dbReference>
<dbReference type="Gene3D" id="3.40.1390.20">
    <property type="entry name" value="HprK N-terminal domain-like"/>
    <property type="match status" value="1"/>
</dbReference>
<dbReference type="Proteomes" id="UP000059574">
    <property type="component" value="Chromosome"/>
</dbReference>
<dbReference type="GO" id="GO:0008959">
    <property type="term" value="F:phosphate acetyltransferase activity"/>
    <property type="evidence" value="ECO:0007669"/>
    <property type="project" value="UniProtKB-EC"/>
</dbReference>
<dbReference type="Gene3D" id="3.40.50.10950">
    <property type="match status" value="1"/>
</dbReference>
<dbReference type="EMBL" id="CP013200">
    <property type="protein sequence ID" value="ALO67307.1"/>
    <property type="molecule type" value="Genomic_DNA"/>
</dbReference>
<evidence type="ECO:0000256" key="6">
    <source>
        <dbReference type="ARBA" id="ARBA00012707"/>
    </source>
</evidence>
<evidence type="ECO:0000259" key="15">
    <source>
        <dbReference type="Pfam" id="PF07085"/>
    </source>
</evidence>
<dbReference type="InterPro" id="IPR050500">
    <property type="entry name" value="Phos_Acetyltrans/Butyryltrans"/>
</dbReference>
<dbReference type="InterPro" id="IPR028979">
    <property type="entry name" value="Ser_kin/Pase_Hpr-like_N_sf"/>
</dbReference>
<evidence type="ECO:0000256" key="10">
    <source>
        <dbReference type="ARBA" id="ARBA00023315"/>
    </source>
</evidence>
<evidence type="ECO:0000256" key="5">
    <source>
        <dbReference type="ARBA" id="ARBA00009786"/>
    </source>
</evidence>
<evidence type="ECO:0000256" key="13">
    <source>
        <dbReference type="PIRNR" id="PIRNR006107"/>
    </source>
</evidence>
<evidence type="ECO:0000256" key="11">
    <source>
        <dbReference type="ARBA" id="ARBA00031108"/>
    </source>
</evidence>
<evidence type="ECO:0000256" key="8">
    <source>
        <dbReference type="ARBA" id="ARBA00022490"/>
    </source>
</evidence>
<dbReference type="InterPro" id="IPR004614">
    <property type="entry name" value="P_AcTrfase"/>
</dbReference>
<dbReference type="UniPathway" id="UPA00340">
    <property type="reaction ID" value="UER00459"/>
</dbReference>
<dbReference type="Gene3D" id="3.40.50.10750">
    <property type="entry name" value="Isocitrate/Isopropylmalate dehydrogenase-like"/>
    <property type="match status" value="1"/>
</dbReference>
<evidence type="ECO:0000259" key="14">
    <source>
        <dbReference type="Pfam" id="PF01515"/>
    </source>
</evidence>
<dbReference type="AlphaFoldDB" id="A0A0S2M1I3"/>
<protein>
    <recommendedName>
        <fullName evidence="7 13">Phosphate acetyltransferase</fullName>
        <ecNumber evidence="6 13">2.3.1.8</ecNumber>
    </recommendedName>
    <alternativeName>
        <fullName evidence="11 13">Phosphotransacetylase</fullName>
    </alternativeName>
</protein>
<keyword evidence="10 13" id="KW-0012">Acyltransferase</keyword>
<dbReference type="OrthoDB" id="9808984at2"/>
<feature type="domain" description="DRTGG" evidence="15">
    <location>
        <begin position="227"/>
        <end position="324"/>
    </location>
</feature>
<dbReference type="Pfam" id="PF07085">
    <property type="entry name" value="DRTGG"/>
    <property type="match status" value="1"/>
</dbReference>
<evidence type="ECO:0000256" key="12">
    <source>
        <dbReference type="ARBA" id="ARBA00049955"/>
    </source>
</evidence>
<dbReference type="CDD" id="cd03109">
    <property type="entry name" value="DTBS"/>
    <property type="match status" value="1"/>
</dbReference>
<comment type="similarity">
    <text evidence="5 13">In the N-terminal section; belongs to the CobB/CobQ family.</text>
</comment>
<name>A0A0S2M1I3_9MICC</name>
<keyword evidence="8 13" id="KW-0963">Cytoplasm</keyword>
<evidence type="ECO:0000313" key="17">
    <source>
        <dbReference type="Proteomes" id="UP000059574"/>
    </source>
</evidence>
<dbReference type="PIRSF" id="PIRSF006107">
    <property type="entry name" value="PhpActrans_proteobac"/>
    <property type="match status" value="1"/>
</dbReference>
<comment type="catalytic activity">
    <reaction evidence="1 13">
        <text>acetyl-CoA + phosphate = acetyl phosphate + CoA</text>
        <dbReference type="Rhea" id="RHEA:19521"/>
        <dbReference type="ChEBI" id="CHEBI:22191"/>
        <dbReference type="ChEBI" id="CHEBI:43474"/>
        <dbReference type="ChEBI" id="CHEBI:57287"/>
        <dbReference type="ChEBI" id="CHEBI:57288"/>
        <dbReference type="EC" id="2.3.1.8"/>
    </reaction>
</comment>
<evidence type="ECO:0000256" key="9">
    <source>
        <dbReference type="ARBA" id="ARBA00022679"/>
    </source>
</evidence>
<evidence type="ECO:0000256" key="2">
    <source>
        <dbReference type="ARBA" id="ARBA00004496"/>
    </source>
</evidence>
<evidence type="ECO:0000256" key="3">
    <source>
        <dbReference type="ARBA" id="ARBA00004989"/>
    </source>
</evidence>
<comment type="pathway">
    <text evidence="3 13">Metabolic intermediate biosynthesis; acetyl-CoA biosynthesis; acetyl-CoA from acetate: step 2/2.</text>
</comment>
<keyword evidence="9 13" id="KW-0808">Transferase</keyword>
<comment type="similarity">
    <text evidence="4 13">In the C-terminal section; belongs to the phosphate acetyltransferase and butyryltransferase family.</text>
</comment>
<evidence type="ECO:0000256" key="1">
    <source>
        <dbReference type="ARBA" id="ARBA00000705"/>
    </source>
</evidence>
<gene>
    <name evidence="16" type="ORF">AS189_13350</name>
</gene>
<dbReference type="PANTHER" id="PTHR43356">
    <property type="entry name" value="PHOSPHATE ACETYLTRANSFERASE"/>
    <property type="match status" value="1"/>
</dbReference>
<comment type="domain">
    <text evidence="13">The N-terminal region seems to be important for proper quaternary structure. The C-terminal region contains the substrate-binding site.</text>
</comment>
<organism evidence="16 17">
    <name type="scientific">Arthrobacter alpinus</name>
    <dbReference type="NCBI Taxonomy" id="656366"/>
    <lineage>
        <taxon>Bacteria</taxon>
        <taxon>Bacillati</taxon>
        <taxon>Actinomycetota</taxon>
        <taxon>Actinomycetes</taxon>
        <taxon>Micrococcales</taxon>
        <taxon>Micrococcaceae</taxon>
        <taxon>Arthrobacter</taxon>
    </lineage>
</organism>
<dbReference type="EC" id="2.3.1.8" evidence="6 13"/>